<keyword evidence="10" id="KW-0472">Membrane</keyword>
<keyword evidence="6" id="KW-0812">Transmembrane</keyword>
<comment type="function">
    <text evidence="1">Required for nuclear membrane fusion during karyogamy.</text>
</comment>
<dbReference type="GO" id="GO:0031965">
    <property type="term" value="C:nuclear membrane"/>
    <property type="evidence" value="ECO:0007669"/>
    <property type="project" value="UniProtKB-SubCell"/>
</dbReference>
<keyword evidence="5" id="KW-0415">Karyogamy</keyword>
<keyword evidence="9" id="KW-1133">Transmembrane helix</keyword>
<accession>A0A9W9NU35</accession>
<organism evidence="13 14">
    <name type="scientific">Penicillium chermesinum</name>
    <dbReference type="NCBI Taxonomy" id="63820"/>
    <lineage>
        <taxon>Eukaryota</taxon>
        <taxon>Fungi</taxon>
        <taxon>Dikarya</taxon>
        <taxon>Ascomycota</taxon>
        <taxon>Pezizomycotina</taxon>
        <taxon>Eurotiomycetes</taxon>
        <taxon>Eurotiomycetidae</taxon>
        <taxon>Eurotiales</taxon>
        <taxon>Aspergillaceae</taxon>
        <taxon>Penicillium</taxon>
    </lineage>
</organism>
<evidence type="ECO:0000256" key="2">
    <source>
        <dbReference type="ARBA" id="ARBA00004126"/>
    </source>
</evidence>
<evidence type="ECO:0000256" key="8">
    <source>
        <dbReference type="ARBA" id="ARBA00022824"/>
    </source>
</evidence>
<keyword evidence="7" id="KW-0732">Signal</keyword>
<dbReference type="AlphaFoldDB" id="A0A9W9NU35"/>
<evidence type="ECO:0000256" key="7">
    <source>
        <dbReference type="ARBA" id="ARBA00022729"/>
    </source>
</evidence>
<keyword evidence="12" id="KW-0539">Nucleus</keyword>
<dbReference type="Proteomes" id="UP001150941">
    <property type="component" value="Unassembled WGS sequence"/>
</dbReference>
<protein>
    <submittedName>
        <fullName evidence="13">Uncharacterized protein</fullName>
    </submittedName>
</protein>
<evidence type="ECO:0000256" key="1">
    <source>
        <dbReference type="ARBA" id="ARBA00003389"/>
    </source>
</evidence>
<dbReference type="RefSeq" id="XP_058329486.1">
    <property type="nucleotide sequence ID" value="XM_058476596.1"/>
</dbReference>
<evidence type="ECO:0000256" key="4">
    <source>
        <dbReference type="ARBA" id="ARBA00010473"/>
    </source>
</evidence>
<comment type="subcellular location">
    <subcellularLocation>
        <location evidence="3">Endoplasmic reticulum membrane</location>
    </subcellularLocation>
    <subcellularLocation>
        <location evidence="2">Nucleus membrane</location>
    </subcellularLocation>
</comment>
<evidence type="ECO:0000256" key="9">
    <source>
        <dbReference type="ARBA" id="ARBA00022989"/>
    </source>
</evidence>
<evidence type="ECO:0000313" key="13">
    <source>
        <dbReference type="EMBL" id="KAJ5226075.1"/>
    </source>
</evidence>
<dbReference type="GO" id="GO:0005789">
    <property type="term" value="C:endoplasmic reticulum membrane"/>
    <property type="evidence" value="ECO:0007669"/>
    <property type="project" value="UniProtKB-SubCell"/>
</dbReference>
<evidence type="ECO:0000256" key="11">
    <source>
        <dbReference type="ARBA" id="ARBA00023180"/>
    </source>
</evidence>
<dbReference type="EMBL" id="JAPQKS010000005">
    <property type="protein sequence ID" value="KAJ5226075.1"/>
    <property type="molecule type" value="Genomic_DNA"/>
</dbReference>
<evidence type="ECO:0000256" key="10">
    <source>
        <dbReference type="ARBA" id="ARBA00023136"/>
    </source>
</evidence>
<keyword evidence="11" id="KW-0325">Glycoprotein</keyword>
<dbReference type="GO" id="GO:0000742">
    <property type="term" value="P:karyogamy involved in conjugation with cellular fusion"/>
    <property type="evidence" value="ECO:0007669"/>
    <property type="project" value="InterPro"/>
</dbReference>
<name>A0A9W9NU35_9EURO</name>
<sequence>MESAPSCNRIAAVRLVKRCKALGEEATDPEANERLDTIRSVYAARLAICELEGAGATVPSSCLPLTMSQTPPKRILGFGAKTIVPDTGTDIFP</sequence>
<reference evidence="13" key="2">
    <citation type="journal article" date="2023" name="IMA Fungus">
        <title>Comparative genomic study of the Penicillium genus elucidates a diverse pangenome and 15 lateral gene transfer events.</title>
        <authorList>
            <person name="Petersen C."/>
            <person name="Sorensen T."/>
            <person name="Nielsen M.R."/>
            <person name="Sondergaard T.E."/>
            <person name="Sorensen J.L."/>
            <person name="Fitzpatrick D.A."/>
            <person name="Frisvad J.C."/>
            <person name="Nielsen K.L."/>
        </authorList>
    </citation>
    <scope>NUCLEOTIDE SEQUENCE</scope>
    <source>
        <strain evidence="13">IBT 19713</strain>
    </source>
</reference>
<comment type="caution">
    <text evidence="13">The sequence shown here is derived from an EMBL/GenBank/DDBJ whole genome shotgun (WGS) entry which is preliminary data.</text>
</comment>
<evidence type="ECO:0000313" key="14">
    <source>
        <dbReference type="Proteomes" id="UP001150941"/>
    </source>
</evidence>
<dbReference type="GO" id="GO:0048288">
    <property type="term" value="P:nuclear membrane fusion involved in karyogamy"/>
    <property type="evidence" value="ECO:0007669"/>
    <property type="project" value="InterPro"/>
</dbReference>
<dbReference type="InterPro" id="IPR007292">
    <property type="entry name" value="Nuclear_fusion_Kar5"/>
</dbReference>
<evidence type="ECO:0000256" key="12">
    <source>
        <dbReference type="ARBA" id="ARBA00023242"/>
    </source>
</evidence>
<gene>
    <name evidence="13" type="ORF">N7468_007300</name>
</gene>
<reference evidence="13" key="1">
    <citation type="submission" date="2022-11" db="EMBL/GenBank/DDBJ databases">
        <authorList>
            <person name="Petersen C."/>
        </authorList>
    </citation>
    <scope>NUCLEOTIDE SEQUENCE</scope>
    <source>
        <strain evidence="13">IBT 19713</strain>
    </source>
</reference>
<evidence type="ECO:0000256" key="5">
    <source>
        <dbReference type="ARBA" id="ARBA00022459"/>
    </source>
</evidence>
<dbReference type="GeneID" id="83203899"/>
<dbReference type="PANTHER" id="PTHR28012">
    <property type="entry name" value="NUCLEAR FUSION PROTEIN KAR5"/>
    <property type="match status" value="1"/>
</dbReference>
<comment type="similarity">
    <text evidence="4">Belongs to the KAR5 family.</text>
</comment>
<keyword evidence="8" id="KW-0256">Endoplasmic reticulum</keyword>
<proteinExistence type="inferred from homology"/>
<evidence type="ECO:0000256" key="6">
    <source>
        <dbReference type="ARBA" id="ARBA00022692"/>
    </source>
</evidence>
<evidence type="ECO:0000256" key="3">
    <source>
        <dbReference type="ARBA" id="ARBA00004586"/>
    </source>
</evidence>
<keyword evidence="14" id="KW-1185">Reference proteome</keyword>
<dbReference type="PANTHER" id="PTHR28012:SF1">
    <property type="entry name" value="NUCLEAR FUSION PROTEIN KAR5"/>
    <property type="match status" value="1"/>
</dbReference>
<dbReference type="OrthoDB" id="5311848at2759"/>